<organism evidence="3 4">
    <name type="scientific">Zizania palustris</name>
    <name type="common">Northern wild rice</name>
    <dbReference type="NCBI Taxonomy" id="103762"/>
    <lineage>
        <taxon>Eukaryota</taxon>
        <taxon>Viridiplantae</taxon>
        <taxon>Streptophyta</taxon>
        <taxon>Embryophyta</taxon>
        <taxon>Tracheophyta</taxon>
        <taxon>Spermatophyta</taxon>
        <taxon>Magnoliopsida</taxon>
        <taxon>Liliopsida</taxon>
        <taxon>Poales</taxon>
        <taxon>Poaceae</taxon>
        <taxon>BOP clade</taxon>
        <taxon>Oryzoideae</taxon>
        <taxon>Oryzeae</taxon>
        <taxon>Zizaniinae</taxon>
        <taxon>Zizania</taxon>
    </lineage>
</organism>
<keyword evidence="1" id="KW-0479">Metal-binding</keyword>
<dbReference type="Proteomes" id="UP000729402">
    <property type="component" value="Unassembled WGS sequence"/>
</dbReference>
<dbReference type="PANTHER" id="PTHR35744">
    <property type="entry name" value="C2H2-TYPE DOMAIN-CONTAINING PROTEIN"/>
    <property type="match status" value="1"/>
</dbReference>
<proteinExistence type="predicted"/>
<dbReference type="EMBL" id="JAAALK010000086">
    <property type="protein sequence ID" value="KAG8082273.1"/>
    <property type="molecule type" value="Genomic_DNA"/>
</dbReference>
<dbReference type="PROSITE" id="PS00028">
    <property type="entry name" value="ZINC_FINGER_C2H2_1"/>
    <property type="match status" value="1"/>
</dbReference>
<protein>
    <recommendedName>
        <fullName evidence="2">C2H2-type domain-containing protein</fullName>
    </recommendedName>
</protein>
<dbReference type="OrthoDB" id="3518456at2759"/>
<feature type="domain" description="C2H2-type" evidence="2">
    <location>
        <begin position="102"/>
        <end position="130"/>
    </location>
</feature>
<dbReference type="AlphaFoldDB" id="A0A8J5SX02"/>
<sequence length="331" mass="36652">MFLPFSHLHRRPLAANPSLLPRLFHSLSTSNKPATRAPTTLVAVLWDLAASRPPSTLPLYDAAVRLHLAATSLGRVHLSEAFIHPGHRLPAPSPAAAAASVHLCRVCGRRFRARDTLLRHFDAIHAREHAKRLARIDSSRGDRRVRLAAALSLKLSKYEKAARELTAAADPGSPAGDLRRARVAVVLSRTPSDSLRQRAQEVLDEGSIRCLMLVSGRDELVPLLRLAREKGVRSVVVGGESGTARWADVGFSWAEVVAGKARKAAPSVSSKWRDRDVLKRLEWRYEDEDEDEDVVFAEDGDEDGIEELARKTKGKPWWKLESDGEKSFVCR</sequence>
<accession>A0A8J5SX02</accession>
<comment type="caution">
    <text evidence="3">The sequence shown here is derived from an EMBL/GenBank/DDBJ whole genome shotgun (WGS) entry which is preliminary data.</text>
</comment>
<evidence type="ECO:0000313" key="4">
    <source>
        <dbReference type="Proteomes" id="UP000729402"/>
    </source>
</evidence>
<name>A0A8J5SX02_ZIZPA</name>
<keyword evidence="1" id="KW-0862">Zinc</keyword>
<gene>
    <name evidence="3" type="ORF">GUJ93_ZPchr0014g47015</name>
</gene>
<dbReference type="InterPro" id="IPR013087">
    <property type="entry name" value="Znf_C2H2_type"/>
</dbReference>
<dbReference type="PANTHER" id="PTHR35744:SF4">
    <property type="entry name" value="OS04G0464600 PROTEIN"/>
    <property type="match status" value="1"/>
</dbReference>
<keyword evidence="1" id="KW-0863">Zinc-finger</keyword>
<reference evidence="3" key="1">
    <citation type="journal article" date="2021" name="bioRxiv">
        <title>Whole Genome Assembly and Annotation of Northern Wild Rice, Zizania palustris L., Supports a Whole Genome Duplication in the Zizania Genus.</title>
        <authorList>
            <person name="Haas M."/>
            <person name="Kono T."/>
            <person name="Macchietto M."/>
            <person name="Millas R."/>
            <person name="McGilp L."/>
            <person name="Shao M."/>
            <person name="Duquette J."/>
            <person name="Hirsch C.N."/>
            <person name="Kimball J."/>
        </authorList>
    </citation>
    <scope>NUCLEOTIDE SEQUENCE</scope>
    <source>
        <tissue evidence="3">Fresh leaf tissue</tissue>
    </source>
</reference>
<reference evidence="3" key="2">
    <citation type="submission" date="2021-02" db="EMBL/GenBank/DDBJ databases">
        <authorList>
            <person name="Kimball J.A."/>
            <person name="Haas M.W."/>
            <person name="Macchietto M."/>
            <person name="Kono T."/>
            <person name="Duquette J."/>
            <person name="Shao M."/>
        </authorList>
    </citation>
    <scope>NUCLEOTIDE SEQUENCE</scope>
    <source>
        <tissue evidence="3">Fresh leaf tissue</tissue>
    </source>
</reference>
<evidence type="ECO:0000256" key="1">
    <source>
        <dbReference type="PROSITE-ProRule" id="PRU00042"/>
    </source>
</evidence>
<evidence type="ECO:0000259" key="2">
    <source>
        <dbReference type="PROSITE" id="PS50157"/>
    </source>
</evidence>
<dbReference type="PROSITE" id="PS50157">
    <property type="entry name" value="ZINC_FINGER_C2H2_2"/>
    <property type="match status" value="1"/>
</dbReference>
<evidence type="ECO:0000313" key="3">
    <source>
        <dbReference type="EMBL" id="KAG8082273.1"/>
    </source>
</evidence>
<keyword evidence="4" id="KW-1185">Reference proteome</keyword>
<dbReference type="GO" id="GO:0008270">
    <property type="term" value="F:zinc ion binding"/>
    <property type="evidence" value="ECO:0007669"/>
    <property type="project" value="UniProtKB-KW"/>
</dbReference>